<dbReference type="GeneTree" id="ENSGT00940000153246"/>
<feature type="domain" description="DUF4455" evidence="2">
    <location>
        <begin position="5"/>
        <end position="404"/>
    </location>
</feature>
<protein>
    <submittedName>
        <fullName evidence="3">Uncharacterized LOC110967087</fullName>
    </submittedName>
</protein>
<dbReference type="Proteomes" id="UP000257200">
    <property type="component" value="Unplaced"/>
</dbReference>
<dbReference type="Pfam" id="PF14643">
    <property type="entry name" value="DUF4455"/>
    <property type="match status" value="1"/>
</dbReference>
<feature type="coiled-coil region" evidence="1">
    <location>
        <begin position="297"/>
        <end position="324"/>
    </location>
</feature>
<reference evidence="3" key="1">
    <citation type="submission" date="2025-05" db="UniProtKB">
        <authorList>
            <consortium name="Ensembl"/>
        </authorList>
    </citation>
    <scope>IDENTIFICATION</scope>
</reference>
<evidence type="ECO:0000313" key="3">
    <source>
        <dbReference type="Ensembl" id="ENSAPOP00000023808.1"/>
    </source>
</evidence>
<dbReference type="PANTHER" id="PTHR21444">
    <property type="entry name" value="COILED-COIL DOMAIN-CONTAINING PROTEIN 180"/>
    <property type="match status" value="1"/>
</dbReference>
<dbReference type="PANTHER" id="PTHR21444:SF14">
    <property type="entry name" value="COILED-COIL DOMAIN-CONTAINING PROTEIN 180"/>
    <property type="match status" value="1"/>
</dbReference>
<proteinExistence type="predicted"/>
<dbReference type="AlphaFoldDB" id="A0A3Q1G1V0"/>
<evidence type="ECO:0000313" key="4">
    <source>
        <dbReference type="Proteomes" id="UP000257200"/>
    </source>
</evidence>
<sequence length="863" mass="99975">MDQMEHLEHVSVQEVDVLWDEVQQEVDLKTSRISELNLKLCCCERRRAAEIGVVFRKFCHLLENMGLPPAEVLALVHAEVTMLNQCLLANRRSAARLLLLLQEKNFQQESLLRLHWEDCQNRWRRTRVNQLIDRFRLCIAEDQLTPDQLIKQPRSDVTERRLDAIYSICFLVPPTCSTALVCHWFDQLTVVNQQIERLHGDLLHQLRCSCEQSWRHQLEQVDCCQEALSALKLSEQEVNHIINSQLLPLIGRRQSQDEERLAALDVCCDLAARHALRLSRCVFAVMQAAASLWERHSRRLERREEEVRQQLDELRRSQQQHIQEQKVGVDELLGRLRQESSEDILKTSLDQTILHLQDITDSCRRCVSAQCSVLDSVPSLFMEELFSYSSSISSFYQLRHTYRPSPEELQNLHLSNSTCQDHQDHLEHLEHLDHLDHLDPGQSASVQPQTLEVIQPKTLKPGMTEKHPISCQNDAETSLMELCDISTYVTFTSSRGVAYTGPAFRCPSPDLPDSLNPPETAHLNLFPQELLTRALSRTRTLFLDHLEQRFHDVLSSAVVMVTEMKEALRSEQEVQLQQLKPEHVHAHIYLHRHAELQRHRRLVDVHCEDVLDMLTSCRTELQQLQASFSRKNQDFTTTLSIMEDAVQTADRSRSLEALSSALQDRLDQHIKETQQHQSSFRQTVQVRLEEARTRTTQLLSSFRLFSEGGDVAPQELRTFQRRLKEETRRISVTEASIFSELEMFESRSLQQVKEVSAHFEENLSFLKSELEFTEKVQKIFRSTKVHIKSEAASSNQQQSLISSTLEDLRRMMESTQVSPHQVFPLLSSVSEEFRKHCQYLELLLQLLSEFSAAENKRRPAAAC</sequence>
<dbReference type="Ensembl" id="ENSAPOT00000010333.1">
    <property type="protein sequence ID" value="ENSAPOP00000023809.1"/>
    <property type="gene ID" value="ENSAPOG00000000990.1"/>
</dbReference>
<evidence type="ECO:0000256" key="1">
    <source>
        <dbReference type="SAM" id="Coils"/>
    </source>
</evidence>
<name>A0A3Q1G1V0_9TELE</name>
<evidence type="ECO:0000259" key="2">
    <source>
        <dbReference type="Pfam" id="PF14643"/>
    </source>
</evidence>
<accession>A0A3Q1G1V0</accession>
<organism evidence="3 4">
    <name type="scientific">Acanthochromis polyacanthus</name>
    <name type="common">spiny chromis</name>
    <dbReference type="NCBI Taxonomy" id="80966"/>
    <lineage>
        <taxon>Eukaryota</taxon>
        <taxon>Metazoa</taxon>
        <taxon>Chordata</taxon>
        <taxon>Craniata</taxon>
        <taxon>Vertebrata</taxon>
        <taxon>Euteleostomi</taxon>
        <taxon>Actinopterygii</taxon>
        <taxon>Neopterygii</taxon>
        <taxon>Teleostei</taxon>
        <taxon>Neoteleostei</taxon>
        <taxon>Acanthomorphata</taxon>
        <taxon>Ovalentaria</taxon>
        <taxon>Pomacentridae</taxon>
        <taxon>Acanthochromis</taxon>
    </lineage>
</organism>
<dbReference type="Ensembl" id="ENSAPOT00000010357.1">
    <property type="protein sequence ID" value="ENSAPOP00000023808.1"/>
    <property type="gene ID" value="ENSAPOG00000000990.1"/>
</dbReference>
<keyword evidence="1" id="KW-0175">Coiled coil</keyword>
<dbReference type="InterPro" id="IPR028089">
    <property type="entry name" value="DUF4455"/>
</dbReference>
<keyword evidence="4" id="KW-1185">Reference proteome</keyword>